<protein>
    <recommendedName>
        <fullName evidence="3">Metal-binding protein</fullName>
    </recommendedName>
</protein>
<evidence type="ECO:0008006" key="3">
    <source>
        <dbReference type="Google" id="ProtNLM"/>
    </source>
</evidence>
<dbReference type="Proteomes" id="UP000193207">
    <property type="component" value="Unassembled WGS sequence"/>
</dbReference>
<reference evidence="1 2" key="1">
    <citation type="submission" date="2017-03" db="EMBL/GenBank/DDBJ databases">
        <authorList>
            <person name="Afonso C.L."/>
            <person name="Miller P.J."/>
            <person name="Scott M.A."/>
            <person name="Spackman E."/>
            <person name="Goraichik I."/>
            <person name="Dimitrov K.M."/>
            <person name="Suarez D.L."/>
            <person name="Swayne D.E."/>
        </authorList>
    </citation>
    <scope>NUCLEOTIDE SEQUENCE [LARGE SCALE GENOMIC DNA]</scope>
    <source>
        <strain evidence="1 2">CECT 8110</strain>
    </source>
</reference>
<sequence length="109" mass="11506">MDRIVICSTCETGDGVRDGSGFAERLRMALGAGTLVQEHPCLSMCAQPLSLAFSAPGKATYLFAGIDPARDLDDTLAFAALYAAQPDGWIEDARGAGRLRFCLVGRVPA</sequence>
<dbReference type="OrthoDB" id="8364077at2"/>
<keyword evidence="2" id="KW-1185">Reference proteome</keyword>
<accession>A0A1X6ZPF1</accession>
<organism evidence="1 2">
    <name type="scientific">Roseovarius halotolerans</name>
    <dbReference type="NCBI Taxonomy" id="505353"/>
    <lineage>
        <taxon>Bacteria</taxon>
        <taxon>Pseudomonadati</taxon>
        <taxon>Pseudomonadota</taxon>
        <taxon>Alphaproteobacteria</taxon>
        <taxon>Rhodobacterales</taxon>
        <taxon>Roseobacteraceae</taxon>
        <taxon>Roseovarius</taxon>
    </lineage>
</organism>
<dbReference type="AlphaFoldDB" id="A0A1X6ZPF1"/>
<proteinExistence type="predicted"/>
<dbReference type="RefSeq" id="WP_085818718.1">
    <property type="nucleotide sequence ID" value="NZ_FWFU01000004.1"/>
</dbReference>
<name>A0A1X6ZPF1_9RHOB</name>
<dbReference type="InterPro" id="IPR012863">
    <property type="entry name" value="DUF1636"/>
</dbReference>
<gene>
    <name evidence="1" type="ORF">ROH8110_03178</name>
</gene>
<evidence type="ECO:0000313" key="2">
    <source>
        <dbReference type="Proteomes" id="UP000193207"/>
    </source>
</evidence>
<dbReference type="Pfam" id="PF07845">
    <property type="entry name" value="DUF1636"/>
    <property type="match status" value="1"/>
</dbReference>
<dbReference type="EMBL" id="FWFU01000004">
    <property type="protein sequence ID" value="SLN57737.1"/>
    <property type="molecule type" value="Genomic_DNA"/>
</dbReference>
<evidence type="ECO:0000313" key="1">
    <source>
        <dbReference type="EMBL" id="SLN57737.1"/>
    </source>
</evidence>